<dbReference type="InterPro" id="IPR050266">
    <property type="entry name" value="AB_hydrolase_sf"/>
</dbReference>
<keyword evidence="2" id="KW-0378">Hydrolase</keyword>
<name>K2N8K6_9HYPH</name>
<dbReference type="GO" id="GO:0016787">
    <property type="term" value="F:hydrolase activity"/>
    <property type="evidence" value="ECO:0007669"/>
    <property type="project" value="UniProtKB-KW"/>
</dbReference>
<dbReference type="Proteomes" id="UP000007374">
    <property type="component" value="Unassembled WGS sequence"/>
</dbReference>
<evidence type="ECO:0000313" key="3">
    <source>
        <dbReference type="Proteomes" id="UP000007374"/>
    </source>
</evidence>
<dbReference type="PANTHER" id="PTHR43798">
    <property type="entry name" value="MONOACYLGLYCEROL LIPASE"/>
    <property type="match status" value="1"/>
</dbReference>
<dbReference type="SUPFAM" id="SSF53474">
    <property type="entry name" value="alpha/beta-Hydrolases"/>
    <property type="match status" value="1"/>
</dbReference>
<accession>K2N8K6</accession>
<dbReference type="Gene3D" id="3.40.50.1820">
    <property type="entry name" value="alpha/beta hydrolase"/>
    <property type="match status" value="1"/>
</dbReference>
<dbReference type="Pfam" id="PF12697">
    <property type="entry name" value="Abhydrolase_6"/>
    <property type="match status" value="1"/>
</dbReference>
<dbReference type="OrthoDB" id="9785847at2"/>
<dbReference type="EMBL" id="AMSI01000002">
    <property type="protein sequence ID" value="EKF43823.1"/>
    <property type="molecule type" value="Genomic_DNA"/>
</dbReference>
<dbReference type="STRING" id="721133.SAMN05216176_101637"/>
<evidence type="ECO:0000259" key="1">
    <source>
        <dbReference type="Pfam" id="PF12697"/>
    </source>
</evidence>
<proteinExistence type="predicted"/>
<evidence type="ECO:0000313" key="2">
    <source>
        <dbReference type="EMBL" id="EKF43823.1"/>
    </source>
</evidence>
<dbReference type="RefSeq" id="WP_009755958.1">
    <property type="nucleotide sequence ID" value="NZ_AMSI01000002.1"/>
</dbReference>
<dbReference type="PATRIC" id="fig|1231190.3.peg.711"/>
<reference evidence="2 3" key="1">
    <citation type="journal article" date="2012" name="J. Bacteriol.">
        <title>Genome Sequence of Nitratireductor indicus Type Strain C115.</title>
        <authorList>
            <person name="Lai Q."/>
            <person name="Li G."/>
            <person name="Yu Z."/>
            <person name="Shao Z."/>
        </authorList>
    </citation>
    <scope>NUCLEOTIDE SEQUENCE [LARGE SCALE GENOMIC DNA]</scope>
    <source>
        <strain evidence="2 3">C115</strain>
    </source>
</reference>
<gene>
    <name evidence="2" type="ORF">NA8A_03385</name>
</gene>
<feature type="domain" description="AB hydrolase-1" evidence="1">
    <location>
        <begin position="88"/>
        <end position="284"/>
    </location>
</feature>
<dbReference type="PANTHER" id="PTHR43798:SF33">
    <property type="entry name" value="HYDROLASE, PUTATIVE (AFU_ORTHOLOGUE AFUA_2G14860)-RELATED"/>
    <property type="match status" value="1"/>
</dbReference>
<organism evidence="2 3">
    <name type="scientific">Nitratireductor indicus C115</name>
    <dbReference type="NCBI Taxonomy" id="1231190"/>
    <lineage>
        <taxon>Bacteria</taxon>
        <taxon>Pseudomonadati</taxon>
        <taxon>Pseudomonadota</taxon>
        <taxon>Alphaproteobacteria</taxon>
        <taxon>Hyphomicrobiales</taxon>
        <taxon>Phyllobacteriaceae</taxon>
        <taxon>Nitratireductor</taxon>
    </lineage>
</organism>
<dbReference type="AlphaFoldDB" id="K2N8K6"/>
<dbReference type="InterPro" id="IPR000073">
    <property type="entry name" value="AB_hydrolase_1"/>
</dbReference>
<dbReference type="eggNOG" id="COG1073">
    <property type="taxonomic scope" value="Bacteria"/>
</dbReference>
<protein>
    <submittedName>
        <fullName evidence="2">Alpha/beta hydrolase fold protein</fullName>
    </submittedName>
</protein>
<dbReference type="PRINTS" id="PR00111">
    <property type="entry name" value="ABHYDROLASE"/>
</dbReference>
<sequence>MANLGMRFIRSFFGIIEHIAPSLGGRIAFRLFCRTPDPERVSEKEKRLLARSIPFMKGARRHDLITRYGRFTAFEFTNWDTRRDGPTVLVLHGWRSRTEHMRTIVEALLQRGFRVVALDLPGSGVSAGRTLNLASAVAAVRETADWLGPFDAAVGHSFGGAIALNAAAGAVRGVRPVFFRRLVMIGSPNALPDLFTAFGRHIGLGRRSQHALEARVEEIAGHPLSSFVAAHQLREMSVSTLIVHAPDDKEVPFADAVEMAGAGDHVTLVKASGLGHRRILGDSAVAALVAGFCAEGSATHALPTRVAA</sequence>
<dbReference type="GO" id="GO:0016020">
    <property type="term" value="C:membrane"/>
    <property type="evidence" value="ECO:0007669"/>
    <property type="project" value="TreeGrafter"/>
</dbReference>
<comment type="caution">
    <text evidence="2">The sequence shown here is derived from an EMBL/GenBank/DDBJ whole genome shotgun (WGS) entry which is preliminary data.</text>
</comment>
<keyword evidence="3" id="KW-1185">Reference proteome</keyword>
<dbReference type="InterPro" id="IPR029058">
    <property type="entry name" value="AB_hydrolase_fold"/>
</dbReference>